<dbReference type="AlphaFoldDB" id="A0A9P4NBG5"/>
<feature type="domain" description="Heterokaryon incompatibility" evidence="1">
    <location>
        <begin position="83"/>
        <end position="237"/>
    </location>
</feature>
<protein>
    <submittedName>
        <fullName evidence="2">HET-domain-containing protein</fullName>
    </submittedName>
</protein>
<reference evidence="3" key="1">
    <citation type="journal article" date="2020" name="Stud. Mycol.">
        <title>101 Dothideomycetes genomes: A test case for predicting lifestyles and emergence of pathogens.</title>
        <authorList>
            <person name="Haridas S."/>
            <person name="Albert R."/>
            <person name="Binder M."/>
            <person name="Bloem J."/>
            <person name="LaButti K."/>
            <person name="Salamov A."/>
            <person name="Andreopoulos B."/>
            <person name="Baker S."/>
            <person name="Barry K."/>
            <person name="Bills G."/>
            <person name="Bluhm B."/>
            <person name="Cannon C."/>
            <person name="Castanera R."/>
            <person name="Culley D."/>
            <person name="Daum C."/>
            <person name="Ezra D."/>
            <person name="Gonzalez J."/>
            <person name="Henrissat B."/>
            <person name="Kuo A."/>
            <person name="Liang C."/>
            <person name="Lipzen A."/>
            <person name="Lutzoni F."/>
            <person name="Magnuson J."/>
            <person name="Mondo S."/>
            <person name="Nolan M."/>
            <person name="Ohm R."/>
            <person name="Pangilinan J."/>
            <person name="Park H.-J."/>
            <person name="Ramirez L."/>
            <person name="Alfaro M."/>
            <person name="Sun H."/>
            <person name="Tritt A."/>
            <person name="Yoshinaga Y."/>
            <person name="Zwiers L.-H."/>
            <person name="Turgeon B."/>
            <person name="Goodwin S."/>
            <person name="Spatafora J."/>
            <person name="Crous P."/>
            <person name="Grigoriev I."/>
        </authorList>
    </citation>
    <scope>NUCLEOTIDE SEQUENCE [LARGE SCALE GENOMIC DNA]</scope>
    <source>
        <strain evidence="3">CBS 304.66</strain>
    </source>
</reference>
<dbReference type="OrthoDB" id="2958217at2759"/>
<evidence type="ECO:0000313" key="3">
    <source>
        <dbReference type="Proteomes" id="UP000800093"/>
    </source>
</evidence>
<comment type="caution">
    <text evidence="2">The sequence shown here is derived from an EMBL/GenBank/DDBJ whole genome shotgun (WGS) entry which is preliminary data.</text>
</comment>
<gene>
    <name evidence="2" type="ORF">CC78DRAFT_451842</name>
</gene>
<dbReference type="InterPro" id="IPR010730">
    <property type="entry name" value="HET"/>
</dbReference>
<accession>A0A9P4NBG5</accession>
<dbReference type="PANTHER" id="PTHR33112:SF16">
    <property type="entry name" value="HETEROKARYON INCOMPATIBILITY DOMAIN-CONTAINING PROTEIN"/>
    <property type="match status" value="1"/>
</dbReference>
<organism evidence="2 3">
    <name type="scientific">Lojkania enalia</name>
    <dbReference type="NCBI Taxonomy" id="147567"/>
    <lineage>
        <taxon>Eukaryota</taxon>
        <taxon>Fungi</taxon>
        <taxon>Dikarya</taxon>
        <taxon>Ascomycota</taxon>
        <taxon>Pezizomycotina</taxon>
        <taxon>Dothideomycetes</taxon>
        <taxon>Pleosporomycetidae</taxon>
        <taxon>Pleosporales</taxon>
        <taxon>Pleosporales incertae sedis</taxon>
        <taxon>Lojkania</taxon>
    </lineage>
</organism>
<proteinExistence type="predicted"/>
<dbReference type="EMBL" id="ML986580">
    <property type="protein sequence ID" value="KAF2269970.1"/>
    <property type="molecule type" value="Genomic_DNA"/>
</dbReference>
<evidence type="ECO:0000313" key="2">
    <source>
        <dbReference type="EMBL" id="KAF2269970.1"/>
    </source>
</evidence>
<dbReference type="Pfam" id="PF06985">
    <property type="entry name" value="HET"/>
    <property type="match status" value="1"/>
</dbReference>
<sequence length="564" mass="65132">MVPASEAKHDKNVSFDIGATTNSRKTWELVDKWVNNCLANHQHCNYSESPNFLPSRLLAIDNTGQPKSFRLITSSECPINTRYMTLSHCWGAKPIERKLRLLKSTFKQLRDGLPIDGLPKTFREAVAVTTRFNIKFFWIDCLCIYQDSPEDWRVEASTMQQVYRHSFLNISALGASNDDEGLFHERNPAHIAPTIVQLKRKRDCEPEPYLFVLEKYGAWRLTFEMEPIVKRGWVIQERLLSPRVLHFGRKQLFWECRQQNACEIHPEYVYHFANVHEHHGDRENLEKAKKPHLWKQLLDVQQRVLVDDPYQQLFIDWNTVLHAYSACVLSVSNDKLVALSGLANDIKHALGTLRPGPHRYLAGLWEERLQEGLCWCVYSGSRPASYRAPSWSWASLDGKIVVESITSLTTESISLLEECNAETDVLDGQETGQVTGGRLFAKGSWTMVRVCGEIDDRHGIQRQLQHFVHPVTREKAESENVSRWHPTAFYDTRDETPDEMFCVPIRLLPLEKDLLVVSALLLARTGENNEEIYRRIGIIYVYFESTEIVREFFAQFPMKSLVVV</sequence>
<name>A0A9P4NBG5_9PLEO</name>
<keyword evidence="3" id="KW-1185">Reference proteome</keyword>
<dbReference type="PANTHER" id="PTHR33112">
    <property type="entry name" value="DOMAIN PROTEIN, PUTATIVE-RELATED"/>
    <property type="match status" value="1"/>
</dbReference>
<evidence type="ECO:0000259" key="1">
    <source>
        <dbReference type="Pfam" id="PF06985"/>
    </source>
</evidence>
<dbReference type="Proteomes" id="UP000800093">
    <property type="component" value="Unassembled WGS sequence"/>
</dbReference>